<dbReference type="InterPro" id="IPR000611">
    <property type="entry name" value="NPY_rcpt"/>
</dbReference>
<evidence type="ECO:0000313" key="13">
    <source>
        <dbReference type="EnsemblMetazoa" id="CapteP117296"/>
    </source>
</evidence>
<accession>R7V1S8</accession>
<dbReference type="Pfam" id="PF00001">
    <property type="entry name" value="7tm_1"/>
    <property type="match status" value="1"/>
</dbReference>
<sequence>MYTLDQPTTVALLCLYLPVFALSLAGNSLVIYVVYKNPHMRRLKNLFLVNLAIADLAVTLICMPLTAGQIVFRLWVYGGAMCKLIGYIQGVAVNCSIFTLAALSIDRYLAIKNSVVGSCNSCMSPGLLFLATWLPAAICMSPLLCVRQVHAMAFPEFGIEISYCIEEWPKQMDRKGYGIALLFVTYILPLVIIIGCYSLIGRKLCSVEFHRKTSDSSSTVMLGRKRVARMLIALIAVFVLSWLPYNVTSLSLDLNYKYLDARVLPYTLLLAHAHSAVNPFLYWFLNKSFRHCMRRALRCSSRRATRGREAHKYV</sequence>
<evidence type="ECO:0000256" key="1">
    <source>
        <dbReference type="ARBA" id="ARBA00004141"/>
    </source>
</evidence>
<evidence type="ECO:0000313" key="12">
    <source>
        <dbReference type="EMBL" id="ELU10276.1"/>
    </source>
</evidence>
<keyword evidence="3 9" id="KW-0812">Transmembrane</keyword>
<feature type="domain" description="G-protein coupled receptors family 1 profile" evidence="11">
    <location>
        <begin position="26"/>
        <end position="282"/>
    </location>
</feature>
<keyword evidence="6 10" id="KW-0472">Membrane</keyword>
<dbReference type="GO" id="GO:0005886">
    <property type="term" value="C:plasma membrane"/>
    <property type="evidence" value="ECO:0007669"/>
    <property type="project" value="TreeGrafter"/>
</dbReference>
<dbReference type="PRINTS" id="PR01012">
    <property type="entry name" value="NRPEPTIDEYR"/>
</dbReference>
<evidence type="ECO:0000256" key="9">
    <source>
        <dbReference type="RuleBase" id="RU000688"/>
    </source>
</evidence>
<dbReference type="SUPFAM" id="SSF81321">
    <property type="entry name" value="Family A G protein-coupled receptor-like"/>
    <property type="match status" value="1"/>
</dbReference>
<keyword evidence="7 9" id="KW-0675">Receptor</keyword>
<evidence type="ECO:0000259" key="11">
    <source>
        <dbReference type="PROSITE" id="PS50262"/>
    </source>
</evidence>
<gene>
    <name evidence="12" type="ORF">CAPTEDRAFT_117296</name>
</gene>
<dbReference type="OMA" id="MTFCIEN"/>
<reference evidence="14" key="1">
    <citation type="submission" date="2012-12" db="EMBL/GenBank/DDBJ databases">
        <authorList>
            <person name="Hellsten U."/>
            <person name="Grimwood J."/>
            <person name="Chapman J.A."/>
            <person name="Shapiro H."/>
            <person name="Aerts A."/>
            <person name="Otillar R.P."/>
            <person name="Terry A.Y."/>
            <person name="Boore J.L."/>
            <person name="Simakov O."/>
            <person name="Marletaz F."/>
            <person name="Cho S.-J."/>
            <person name="Edsinger-Gonzales E."/>
            <person name="Havlak P."/>
            <person name="Kuo D.-H."/>
            <person name="Larsson T."/>
            <person name="Lv J."/>
            <person name="Arendt D."/>
            <person name="Savage R."/>
            <person name="Osoegawa K."/>
            <person name="de Jong P."/>
            <person name="Lindberg D.R."/>
            <person name="Seaver E.C."/>
            <person name="Weisblat D.A."/>
            <person name="Putnam N.H."/>
            <person name="Grigoriev I.V."/>
            <person name="Rokhsar D.S."/>
        </authorList>
    </citation>
    <scope>NUCLEOTIDE SEQUENCE</scope>
    <source>
        <strain evidence="14">I ESC-2004</strain>
    </source>
</reference>
<dbReference type="HOGENOM" id="CLU_009579_6_4_1"/>
<feature type="transmembrane region" description="Helical" evidence="10">
    <location>
        <begin position="15"/>
        <end position="35"/>
    </location>
</feature>
<dbReference type="PANTHER" id="PTHR45695:SF9">
    <property type="entry name" value="LEUCOKININ RECEPTOR"/>
    <property type="match status" value="1"/>
</dbReference>
<keyword evidence="14" id="KW-1185">Reference proteome</keyword>
<evidence type="ECO:0000256" key="4">
    <source>
        <dbReference type="ARBA" id="ARBA00022989"/>
    </source>
</evidence>
<comment type="subcellular location">
    <subcellularLocation>
        <location evidence="1">Membrane</location>
        <topology evidence="1">Multi-pass membrane protein</topology>
    </subcellularLocation>
</comment>
<evidence type="ECO:0000256" key="8">
    <source>
        <dbReference type="ARBA" id="ARBA00023224"/>
    </source>
</evidence>
<evidence type="ECO:0000313" key="14">
    <source>
        <dbReference type="Proteomes" id="UP000014760"/>
    </source>
</evidence>
<dbReference type="EnsemblMetazoa" id="CapteT117296">
    <property type="protein sequence ID" value="CapteP117296"/>
    <property type="gene ID" value="CapteG117296"/>
</dbReference>
<feature type="transmembrane region" description="Helical" evidence="10">
    <location>
        <begin position="126"/>
        <end position="144"/>
    </location>
</feature>
<proteinExistence type="inferred from homology"/>
<keyword evidence="4 10" id="KW-1133">Transmembrane helix</keyword>
<reference evidence="12 14" key="2">
    <citation type="journal article" date="2013" name="Nature">
        <title>Insights into bilaterian evolution from three spiralian genomes.</title>
        <authorList>
            <person name="Simakov O."/>
            <person name="Marletaz F."/>
            <person name="Cho S.J."/>
            <person name="Edsinger-Gonzales E."/>
            <person name="Havlak P."/>
            <person name="Hellsten U."/>
            <person name="Kuo D.H."/>
            <person name="Larsson T."/>
            <person name="Lv J."/>
            <person name="Arendt D."/>
            <person name="Savage R."/>
            <person name="Osoegawa K."/>
            <person name="de Jong P."/>
            <person name="Grimwood J."/>
            <person name="Chapman J.A."/>
            <person name="Shapiro H."/>
            <person name="Aerts A."/>
            <person name="Otillar R.P."/>
            <person name="Terry A.Y."/>
            <person name="Boore J.L."/>
            <person name="Grigoriev I.V."/>
            <person name="Lindberg D.R."/>
            <person name="Seaver E.C."/>
            <person name="Weisblat D.A."/>
            <person name="Putnam N.H."/>
            <person name="Rokhsar D.S."/>
        </authorList>
    </citation>
    <scope>NUCLEOTIDE SEQUENCE</scope>
    <source>
        <strain evidence="12 14">I ESC-2004</strain>
    </source>
</reference>
<keyword evidence="8 9" id="KW-0807">Transducer</keyword>
<dbReference type="STRING" id="283909.R7V1S8"/>
<feature type="transmembrane region" description="Helical" evidence="10">
    <location>
        <begin position="177"/>
        <end position="200"/>
    </location>
</feature>
<protein>
    <recommendedName>
        <fullName evidence="11">G-protein coupled receptors family 1 profile domain-containing protein</fullName>
    </recommendedName>
</protein>
<evidence type="ECO:0000256" key="7">
    <source>
        <dbReference type="ARBA" id="ARBA00023170"/>
    </source>
</evidence>
<comment type="similarity">
    <text evidence="2 9">Belongs to the G-protein coupled receptor 1 family.</text>
</comment>
<dbReference type="GO" id="GO:0004983">
    <property type="term" value="F:neuropeptide Y receptor activity"/>
    <property type="evidence" value="ECO:0007669"/>
    <property type="project" value="InterPro"/>
</dbReference>
<dbReference type="PANTHER" id="PTHR45695">
    <property type="entry name" value="LEUCOKININ RECEPTOR-RELATED"/>
    <property type="match status" value="1"/>
</dbReference>
<dbReference type="CDD" id="cd14993">
    <property type="entry name" value="7tmA_CCKR-like"/>
    <property type="match status" value="1"/>
</dbReference>
<evidence type="ECO:0000256" key="3">
    <source>
        <dbReference type="ARBA" id="ARBA00022692"/>
    </source>
</evidence>
<dbReference type="PROSITE" id="PS50262">
    <property type="entry name" value="G_PROTEIN_RECEP_F1_2"/>
    <property type="match status" value="1"/>
</dbReference>
<feature type="transmembrane region" description="Helical" evidence="10">
    <location>
        <begin position="47"/>
        <end position="72"/>
    </location>
</feature>
<evidence type="ECO:0000256" key="10">
    <source>
        <dbReference type="SAM" id="Phobius"/>
    </source>
</evidence>
<feature type="transmembrane region" description="Helical" evidence="10">
    <location>
        <begin position="227"/>
        <end position="245"/>
    </location>
</feature>
<dbReference type="PROSITE" id="PS00237">
    <property type="entry name" value="G_PROTEIN_RECEP_F1_1"/>
    <property type="match status" value="1"/>
</dbReference>
<reference evidence="13" key="3">
    <citation type="submission" date="2015-06" db="UniProtKB">
        <authorList>
            <consortium name="EnsemblMetazoa"/>
        </authorList>
    </citation>
    <scope>IDENTIFICATION</scope>
</reference>
<dbReference type="AlphaFoldDB" id="R7V1S8"/>
<evidence type="ECO:0000256" key="2">
    <source>
        <dbReference type="ARBA" id="ARBA00010663"/>
    </source>
</evidence>
<feature type="transmembrane region" description="Helical" evidence="10">
    <location>
        <begin position="84"/>
        <end position="105"/>
    </location>
</feature>
<dbReference type="OrthoDB" id="10037617at2759"/>
<dbReference type="Gene3D" id="1.20.1070.10">
    <property type="entry name" value="Rhodopsin 7-helix transmembrane proteins"/>
    <property type="match status" value="1"/>
</dbReference>
<evidence type="ECO:0000256" key="6">
    <source>
        <dbReference type="ARBA" id="ARBA00023136"/>
    </source>
</evidence>
<dbReference type="PRINTS" id="PR00237">
    <property type="entry name" value="GPCRRHODOPSN"/>
</dbReference>
<dbReference type="InterPro" id="IPR000276">
    <property type="entry name" value="GPCR_Rhodpsn"/>
</dbReference>
<dbReference type="Proteomes" id="UP000014760">
    <property type="component" value="Unassembled WGS sequence"/>
</dbReference>
<organism evidence="12">
    <name type="scientific">Capitella teleta</name>
    <name type="common">Polychaete worm</name>
    <dbReference type="NCBI Taxonomy" id="283909"/>
    <lineage>
        <taxon>Eukaryota</taxon>
        <taxon>Metazoa</taxon>
        <taxon>Spiralia</taxon>
        <taxon>Lophotrochozoa</taxon>
        <taxon>Annelida</taxon>
        <taxon>Polychaeta</taxon>
        <taxon>Sedentaria</taxon>
        <taxon>Scolecida</taxon>
        <taxon>Capitellidae</taxon>
        <taxon>Capitella</taxon>
    </lineage>
</organism>
<dbReference type="InterPro" id="IPR017452">
    <property type="entry name" value="GPCR_Rhodpsn_7TM"/>
</dbReference>
<name>R7V1S8_CAPTE</name>
<dbReference type="EMBL" id="AMQN01006107">
    <property type="status" value="NOT_ANNOTATED_CDS"/>
    <property type="molecule type" value="Genomic_DNA"/>
</dbReference>
<evidence type="ECO:0000256" key="5">
    <source>
        <dbReference type="ARBA" id="ARBA00023040"/>
    </source>
</evidence>
<feature type="transmembrane region" description="Helical" evidence="10">
    <location>
        <begin position="265"/>
        <end position="285"/>
    </location>
</feature>
<dbReference type="EMBL" id="KB297637">
    <property type="protein sequence ID" value="ELU10276.1"/>
    <property type="molecule type" value="Genomic_DNA"/>
</dbReference>
<keyword evidence="5 9" id="KW-0297">G-protein coupled receptor</keyword>